<name>A0AAJ0AE04_9PEZI</name>
<evidence type="ECO:0000313" key="3">
    <source>
        <dbReference type="Proteomes" id="UP001224890"/>
    </source>
</evidence>
<evidence type="ECO:0000256" key="1">
    <source>
        <dbReference type="SAM" id="SignalP"/>
    </source>
</evidence>
<accession>A0AAJ0AE04</accession>
<gene>
    <name evidence="2" type="ORF">BDP55DRAFT_291007</name>
</gene>
<dbReference type="GeneID" id="85451072"/>
<sequence length="119" mass="13797">MCVCRLLLFVLVRKRGHCKIPVDPRRTAGTAFLRWVVPDSSASTWNSQSSVWPPRVCVYEYLSDGLSKCEWVNACIAQTRLMRRPGCPNGRGERETHRDRGRYDGGTELIRPFYQFTRF</sequence>
<proteinExistence type="predicted"/>
<organism evidence="2 3">
    <name type="scientific">Colletotrichum godetiae</name>
    <dbReference type="NCBI Taxonomy" id="1209918"/>
    <lineage>
        <taxon>Eukaryota</taxon>
        <taxon>Fungi</taxon>
        <taxon>Dikarya</taxon>
        <taxon>Ascomycota</taxon>
        <taxon>Pezizomycotina</taxon>
        <taxon>Sordariomycetes</taxon>
        <taxon>Hypocreomycetidae</taxon>
        <taxon>Glomerellales</taxon>
        <taxon>Glomerellaceae</taxon>
        <taxon>Colletotrichum</taxon>
        <taxon>Colletotrichum acutatum species complex</taxon>
    </lineage>
</organism>
<feature type="chain" id="PRO_5042546304" description="Secreted protein" evidence="1">
    <location>
        <begin position="19"/>
        <end position="119"/>
    </location>
</feature>
<evidence type="ECO:0000313" key="2">
    <source>
        <dbReference type="EMBL" id="KAK1671489.1"/>
    </source>
</evidence>
<feature type="signal peptide" evidence="1">
    <location>
        <begin position="1"/>
        <end position="18"/>
    </location>
</feature>
<dbReference type="Proteomes" id="UP001224890">
    <property type="component" value="Unassembled WGS sequence"/>
</dbReference>
<comment type="caution">
    <text evidence="2">The sequence shown here is derived from an EMBL/GenBank/DDBJ whole genome shotgun (WGS) entry which is preliminary data.</text>
</comment>
<evidence type="ECO:0008006" key="4">
    <source>
        <dbReference type="Google" id="ProtNLM"/>
    </source>
</evidence>
<dbReference type="RefSeq" id="XP_060425492.1">
    <property type="nucleotide sequence ID" value="XM_060566546.1"/>
</dbReference>
<keyword evidence="3" id="KW-1185">Reference proteome</keyword>
<keyword evidence="1" id="KW-0732">Signal</keyword>
<protein>
    <recommendedName>
        <fullName evidence="4">Secreted protein</fullName>
    </recommendedName>
</protein>
<dbReference type="AlphaFoldDB" id="A0AAJ0AE04"/>
<dbReference type="EMBL" id="JAHMHR010000046">
    <property type="protein sequence ID" value="KAK1671489.1"/>
    <property type="molecule type" value="Genomic_DNA"/>
</dbReference>
<reference evidence="2" key="1">
    <citation type="submission" date="2021-06" db="EMBL/GenBank/DDBJ databases">
        <title>Comparative genomics, transcriptomics and evolutionary studies reveal genomic signatures of adaptation to plant cell wall in hemibiotrophic fungi.</title>
        <authorList>
            <consortium name="DOE Joint Genome Institute"/>
            <person name="Baroncelli R."/>
            <person name="Diaz J.F."/>
            <person name="Benocci T."/>
            <person name="Peng M."/>
            <person name="Battaglia E."/>
            <person name="Haridas S."/>
            <person name="Andreopoulos W."/>
            <person name="Labutti K."/>
            <person name="Pangilinan J."/>
            <person name="Floch G.L."/>
            <person name="Makela M.R."/>
            <person name="Henrissat B."/>
            <person name="Grigoriev I.V."/>
            <person name="Crouch J.A."/>
            <person name="De Vries R.P."/>
            <person name="Sukno S.A."/>
            <person name="Thon M.R."/>
        </authorList>
    </citation>
    <scope>NUCLEOTIDE SEQUENCE</scope>
    <source>
        <strain evidence="2">CBS 193.32</strain>
    </source>
</reference>